<evidence type="ECO:0000256" key="3">
    <source>
        <dbReference type="ARBA" id="ARBA00022692"/>
    </source>
</evidence>
<comment type="subcellular location">
    <subcellularLocation>
        <location evidence="1">Cell membrane</location>
        <topology evidence="1">Multi-pass membrane protein</topology>
    </subcellularLocation>
</comment>
<sequence length="488" mass="55456">MEKSILNKVKSSFIQLFTGETVTFFATFLAGYFYALILGPSDYGVWQTAKVFISYSIVFTFSLPFVMRRDFVMLRAEGKHEEARRIADLVFTYELFVTPILSLGLILYSLFYIEAYLLKISMITVGLIYVSQFIGGYSNILAKGLNNYRLLKEASILNAMLTILSIPLVYFWGIKALLIATVIMAIANSVFHYLKRPFNYRIFWDNKLFKTLLVISFPLYLQDISATIFDSIDRLLIARYLNFAEVGFYSLSGLVIIPLRLFISSFSVVLFTQLNEKYGYSKEDSVIEKHVLVPHSILSYLVPPLLGVAVVVLPYVVSIFLPKYLPGIIPAQIALFATFIYLLNSFSANALFVVNKQKKTAIVYLIVGVLKTGLCFLSLFYGYGIIGVALSTVVVYLILEFMMLRIVFIQLKRSFNELLSHFSKLIFPCLWVAIVCIIYIKYLLPYLDRMLPGYTIVVPIVGVCFVLLTSSPLILIGYRRINSLLSKT</sequence>
<evidence type="ECO:0000256" key="1">
    <source>
        <dbReference type="ARBA" id="ARBA00004651"/>
    </source>
</evidence>
<feature type="transmembrane region" description="Helical" evidence="6">
    <location>
        <begin position="333"/>
        <end position="354"/>
    </location>
</feature>
<organism evidence="7 8">
    <name type="scientific">Pedobacter gandavensis</name>
    <dbReference type="NCBI Taxonomy" id="2679963"/>
    <lineage>
        <taxon>Bacteria</taxon>
        <taxon>Pseudomonadati</taxon>
        <taxon>Bacteroidota</taxon>
        <taxon>Sphingobacteriia</taxon>
        <taxon>Sphingobacteriales</taxon>
        <taxon>Sphingobacteriaceae</taxon>
        <taxon>Pedobacter</taxon>
    </lineage>
</organism>
<dbReference type="InterPro" id="IPR050833">
    <property type="entry name" value="Poly_Biosynth_Transport"/>
</dbReference>
<feature type="transmembrane region" description="Helical" evidence="6">
    <location>
        <begin position="178"/>
        <end position="196"/>
    </location>
</feature>
<evidence type="ECO:0000256" key="5">
    <source>
        <dbReference type="ARBA" id="ARBA00023136"/>
    </source>
</evidence>
<keyword evidence="3 6" id="KW-0812">Transmembrane</keyword>
<gene>
    <name evidence="7" type="ORF">GM920_13440</name>
</gene>
<keyword evidence="5 6" id="KW-0472">Membrane</keyword>
<keyword evidence="4 6" id="KW-1133">Transmembrane helix</keyword>
<feature type="transmembrane region" description="Helical" evidence="6">
    <location>
        <begin position="116"/>
        <end position="142"/>
    </location>
</feature>
<dbReference type="EMBL" id="WNXC01000004">
    <property type="protein sequence ID" value="MBB2149900.1"/>
    <property type="molecule type" value="Genomic_DNA"/>
</dbReference>
<feature type="transmembrane region" description="Helical" evidence="6">
    <location>
        <begin position="385"/>
        <end position="404"/>
    </location>
</feature>
<evidence type="ECO:0000256" key="2">
    <source>
        <dbReference type="ARBA" id="ARBA00022475"/>
    </source>
</evidence>
<dbReference type="Pfam" id="PF13440">
    <property type="entry name" value="Polysacc_synt_3"/>
    <property type="match status" value="1"/>
</dbReference>
<feature type="transmembrane region" description="Helical" evidence="6">
    <location>
        <begin position="425"/>
        <end position="444"/>
    </location>
</feature>
<feature type="transmembrane region" description="Helical" evidence="6">
    <location>
        <begin position="86"/>
        <end position="110"/>
    </location>
</feature>
<dbReference type="PANTHER" id="PTHR30250:SF11">
    <property type="entry name" value="O-ANTIGEN TRANSPORTER-RELATED"/>
    <property type="match status" value="1"/>
</dbReference>
<dbReference type="RefSeq" id="WP_182958126.1">
    <property type="nucleotide sequence ID" value="NZ_WNXC01000004.1"/>
</dbReference>
<reference evidence="7 8" key="1">
    <citation type="submission" date="2019-11" db="EMBL/GenBank/DDBJ databases">
        <title>Description of Pedobacter sp. LMG 31462T.</title>
        <authorList>
            <person name="Carlier A."/>
            <person name="Qi S."/>
            <person name="Vandamme P."/>
        </authorList>
    </citation>
    <scope>NUCLEOTIDE SEQUENCE [LARGE SCALE GENOMIC DNA]</scope>
    <source>
        <strain evidence="7 8">LMG 31462</strain>
    </source>
</reference>
<feature type="transmembrane region" description="Helical" evidence="6">
    <location>
        <begin position="208"/>
        <end position="229"/>
    </location>
</feature>
<protein>
    <submittedName>
        <fullName evidence="7">Oligosaccharide flippase family protein</fullName>
    </submittedName>
</protein>
<proteinExistence type="predicted"/>
<feature type="transmembrane region" description="Helical" evidence="6">
    <location>
        <begin position="249"/>
        <end position="272"/>
    </location>
</feature>
<evidence type="ECO:0000256" key="4">
    <source>
        <dbReference type="ARBA" id="ARBA00022989"/>
    </source>
</evidence>
<accession>A0ABR6EX83</accession>
<feature type="transmembrane region" description="Helical" evidence="6">
    <location>
        <begin position="456"/>
        <end position="478"/>
    </location>
</feature>
<feature type="transmembrane region" description="Helical" evidence="6">
    <location>
        <begin position="297"/>
        <end position="321"/>
    </location>
</feature>
<evidence type="ECO:0000313" key="8">
    <source>
        <dbReference type="Proteomes" id="UP000636110"/>
    </source>
</evidence>
<feature type="transmembrane region" description="Helical" evidence="6">
    <location>
        <begin position="43"/>
        <end position="66"/>
    </location>
</feature>
<dbReference type="Proteomes" id="UP000636110">
    <property type="component" value="Unassembled WGS sequence"/>
</dbReference>
<keyword evidence="2" id="KW-1003">Cell membrane</keyword>
<feature type="transmembrane region" description="Helical" evidence="6">
    <location>
        <begin position="154"/>
        <end position="172"/>
    </location>
</feature>
<evidence type="ECO:0000256" key="6">
    <source>
        <dbReference type="SAM" id="Phobius"/>
    </source>
</evidence>
<keyword evidence="8" id="KW-1185">Reference proteome</keyword>
<evidence type="ECO:0000313" key="7">
    <source>
        <dbReference type="EMBL" id="MBB2149900.1"/>
    </source>
</evidence>
<dbReference type="PANTHER" id="PTHR30250">
    <property type="entry name" value="PST FAMILY PREDICTED COLANIC ACID TRANSPORTER"/>
    <property type="match status" value="1"/>
</dbReference>
<name>A0ABR6EX83_9SPHI</name>
<feature type="transmembrane region" description="Helical" evidence="6">
    <location>
        <begin position="12"/>
        <end position="37"/>
    </location>
</feature>
<feature type="transmembrane region" description="Helical" evidence="6">
    <location>
        <begin position="361"/>
        <end position="379"/>
    </location>
</feature>
<comment type="caution">
    <text evidence="7">The sequence shown here is derived from an EMBL/GenBank/DDBJ whole genome shotgun (WGS) entry which is preliminary data.</text>
</comment>